<dbReference type="GeneID" id="27901050"/>
<keyword evidence="3" id="KW-0813">Transport</keyword>
<evidence type="ECO:0000256" key="11">
    <source>
        <dbReference type="SAM" id="Phobius"/>
    </source>
</evidence>
<feature type="compositionally biased region" description="Acidic residues" evidence="10">
    <location>
        <begin position="90"/>
        <end position="100"/>
    </location>
</feature>
<evidence type="ECO:0000313" key="12">
    <source>
        <dbReference type="EMBL" id="EMF17965.1"/>
    </source>
</evidence>
<evidence type="ECO:0000256" key="1">
    <source>
        <dbReference type="ARBA" id="ARBA00004163"/>
    </source>
</evidence>
<name>N1QLA2_SPHMS</name>
<evidence type="ECO:0000256" key="8">
    <source>
        <dbReference type="ARBA" id="ARBA00022989"/>
    </source>
</evidence>
<organism evidence="12 13">
    <name type="scientific">Sphaerulina musiva (strain SO2202)</name>
    <name type="common">Poplar stem canker fungus</name>
    <name type="synonym">Septoria musiva</name>
    <dbReference type="NCBI Taxonomy" id="692275"/>
    <lineage>
        <taxon>Eukaryota</taxon>
        <taxon>Fungi</taxon>
        <taxon>Dikarya</taxon>
        <taxon>Ascomycota</taxon>
        <taxon>Pezizomycotina</taxon>
        <taxon>Dothideomycetes</taxon>
        <taxon>Dothideomycetidae</taxon>
        <taxon>Mycosphaerellales</taxon>
        <taxon>Mycosphaerellaceae</taxon>
        <taxon>Sphaerulina</taxon>
    </lineage>
</organism>
<keyword evidence="6" id="KW-0931">ER-Golgi transport</keyword>
<keyword evidence="7" id="KW-0653">Protein transport</keyword>
<comment type="subcellular location">
    <subcellularLocation>
        <location evidence="1">Endoplasmic reticulum membrane</location>
        <topology evidence="1">Single-pass type IV membrane protein</topology>
    </subcellularLocation>
</comment>
<evidence type="ECO:0000256" key="9">
    <source>
        <dbReference type="ARBA" id="ARBA00023136"/>
    </source>
</evidence>
<evidence type="ECO:0000256" key="6">
    <source>
        <dbReference type="ARBA" id="ARBA00022892"/>
    </source>
</evidence>
<comment type="similarity">
    <text evidence="2">Belongs to the USE1 family.</text>
</comment>
<evidence type="ECO:0000256" key="10">
    <source>
        <dbReference type="SAM" id="MobiDB-lite"/>
    </source>
</evidence>
<dbReference type="GO" id="GO:0005789">
    <property type="term" value="C:endoplasmic reticulum membrane"/>
    <property type="evidence" value="ECO:0007669"/>
    <property type="project" value="UniProtKB-SubCell"/>
</dbReference>
<sequence length="309" mass="33943">MATPTTLSRYLTRLESSLADPHTRSSPYERNRIAANIEHARAMLLTLEKETSTVRVQSSKQATQAELQKSREWIKRLNGRLLEMNSAAHDDDDEDDDDSEKDGVNYNSYGPAISGTEAGLEVRTGTGGLGKAGGDEEEMLRDVQPQQHQQEIRARKQAPSSSSSSSNLKPTDNKSAASTTAREQLFAGRNASKTQQSNPSLSNSESLLSHNRVEQETLTSGLLALARSLKESSQQFGASLESEKDILKRAGQGLDKNAAGMEAAEKRMGALRRMSEGQGWWGRIKLYGMIFGLWVACFILVFLGPKLRL</sequence>
<dbReference type="Pfam" id="PF09753">
    <property type="entry name" value="Use1"/>
    <property type="match status" value="1"/>
</dbReference>
<dbReference type="GO" id="GO:0006890">
    <property type="term" value="P:retrograde vesicle-mediated transport, Golgi to endoplasmic reticulum"/>
    <property type="evidence" value="ECO:0007669"/>
    <property type="project" value="TreeGrafter"/>
</dbReference>
<evidence type="ECO:0000256" key="4">
    <source>
        <dbReference type="ARBA" id="ARBA00022692"/>
    </source>
</evidence>
<dbReference type="STRING" id="692275.N1QLA2"/>
<evidence type="ECO:0000256" key="5">
    <source>
        <dbReference type="ARBA" id="ARBA00022824"/>
    </source>
</evidence>
<feature type="compositionally biased region" description="Low complexity" evidence="10">
    <location>
        <begin position="197"/>
        <end position="208"/>
    </location>
</feature>
<dbReference type="OrthoDB" id="3231855at2759"/>
<feature type="compositionally biased region" description="Polar residues" evidence="10">
    <location>
        <begin position="167"/>
        <end position="182"/>
    </location>
</feature>
<dbReference type="GO" id="GO:0015031">
    <property type="term" value="P:protein transport"/>
    <property type="evidence" value="ECO:0007669"/>
    <property type="project" value="UniProtKB-KW"/>
</dbReference>
<dbReference type="eggNOG" id="ENOG502SCD1">
    <property type="taxonomic scope" value="Eukaryota"/>
</dbReference>
<evidence type="ECO:0008006" key="14">
    <source>
        <dbReference type="Google" id="ProtNLM"/>
    </source>
</evidence>
<reference evidence="12 13" key="1">
    <citation type="journal article" date="2012" name="PLoS Pathog.">
        <title>Diverse lifestyles and strategies of plant pathogenesis encoded in the genomes of eighteen Dothideomycetes fungi.</title>
        <authorList>
            <person name="Ohm R.A."/>
            <person name="Feau N."/>
            <person name="Henrissat B."/>
            <person name="Schoch C.L."/>
            <person name="Horwitz B.A."/>
            <person name="Barry K.W."/>
            <person name="Condon B.J."/>
            <person name="Copeland A.C."/>
            <person name="Dhillon B."/>
            <person name="Glaser F."/>
            <person name="Hesse C.N."/>
            <person name="Kosti I."/>
            <person name="LaButti K."/>
            <person name="Lindquist E.A."/>
            <person name="Lucas S."/>
            <person name="Salamov A.A."/>
            <person name="Bradshaw R.E."/>
            <person name="Ciuffetti L."/>
            <person name="Hamelin R.C."/>
            <person name="Kema G.H.J."/>
            <person name="Lawrence C."/>
            <person name="Scott J.A."/>
            <person name="Spatafora J.W."/>
            <person name="Turgeon B.G."/>
            <person name="de Wit P.J.G.M."/>
            <person name="Zhong S."/>
            <person name="Goodwin S.B."/>
            <person name="Grigoriev I.V."/>
        </authorList>
    </citation>
    <scope>NUCLEOTIDE SEQUENCE [LARGE SCALE GENOMIC DNA]</scope>
    <source>
        <strain evidence="12 13">SO2202</strain>
    </source>
</reference>
<keyword evidence="4 11" id="KW-0812">Transmembrane</keyword>
<dbReference type="RefSeq" id="XP_016766086.1">
    <property type="nucleotide sequence ID" value="XM_016903913.1"/>
</dbReference>
<feature type="transmembrane region" description="Helical" evidence="11">
    <location>
        <begin position="284"/>
        <end position="303"/>
    </location>
</feature>
<dbReference type="GO" id="GO:0005484">
    <property type="term" value="F:SNAP receptor activity"/>
    <property type="evidence" value="ECO:0007669"/>
    <property type="project" value="TreeGrafter"/>
</dbReference>
<evidence type="ECO:0000313" key="13">
    <source>
        <dbReference type="Proteomes" id="UP000016931"/>
    </source>
</evidence>
<keyword evidence="9 11" id="KW-0472">Membrane</keyword>
<dbReference type="Proteomes" id="UP000016931">
    <property type="component" value="Unassembled WGS sequence"/>
</dbReference>
<dbReference type="InterPro" id="IPR019150">
    <property type="entry name" value="Vesicle_transport_protein_Use1"/>
</dbReference>
<keyword evidence="5" id="KW-0256">Endoplasmic reticulum</keyword>
<evidence type="ECO:0000256" key="7">
    <source>
        <dbReference type="ARBA" id="ARBA00022927"/>
    </source>
</evidence>
<protein>
    <recommendedName>
        <fullName evidence="14">Synaptobrevin</fullName>
    </recommendedName>
</protein>
<accession>N1QLA2</accession>
<dbReference type="GO" id="GO:0031201">
    <property type="term" value="C:SNARE complex"/>
    <property type="evidence" value="ECO:0007669"/>
    <property type="project" value="TreeGrafter"/>
</dbReference>
<keyword evidence="8 11" id="KW-1133">Transmembrane helix</keyword>
<dbReference type="EMBL" id="KB456260">
    <property type="protein sequence ID" value="EMF17965.1"/>
    <property type="molecule type" value="Genomic_DNA"/>
</dbReference>
<gene>
    <name evidence="12" type="ORF">SEPMUDRAFT_146858</name>
</gene>
<evidence type="ECO:0000256" key="3">
    <source>
        <dbReference type="ARBA" id="ARBA00022448"/>
    </source>
</evidence>
<feature type="region of interest" description="Disordered" evidence="10">
    <location>
        <begin position="85"/>
        <end position="208"/>
    </location>
</feature>
<dbReference type="PANTHER" id="PTHR13050:SF7">
    <property type="entry name" value="VESICLE TRANSPORT PROTEIN USE1"/>
    <property type="match status" value="1"/>
</dbReference>
<dbReference type="PANTHER" id="PTHR13050">
    <property type="entry name" value="USE1-LIKE PROTEIN"/>
    <property type="match status" value="1"/>
</dbReference>
<dbReference type="HOGENOM" id="CLU_027976_0_0_1"/>
<dbReference type="OMA" id="YAWIFGL"/>
<evidence type="ECO:0000256" key="2">
    <source>
        <dbReference type="ARBA" id="ARBA00007891"/>
    </source>
</evidence>
<proteinExistence type="inferred from homology"/>
<keyword evidence="13" id="KW-1185">Reference proteome</keyword>
<dbReference type="AlphaFoldDB" id="N1QLA2"/>